<evidence type="ECO:0000313" key="3">
    <source>
        <dbReference type="EMBL" id="WZL76926.1"/>
    </source>
</evidence>
<keyword evidence="4" id="KW-1185">Reference proteome</keyword>
<sequence length="271" mass="31625">MLFVFNAPFREALFKKVLGYDTPENTCILVVGQDSIKPLRSDTIILVFLNTERNRIMLYSVPRDSRFYIPDRERYDKINHAYAFGGIKLLKKTLEEGLGISIPYFVEVDYEGFEKVIDLLGGVEIEVEERMKYQDKAQNFFIDLAPGRQVLDGEKALQYVRFRADKLGDIGRIKRQQKFLQALLEKMEQLDNIVKAPEILESLRSALVTNLQTEELIRIALWYKGLEEKDIRFVMMPGEPTYIEGVSYWKPDFEEARKIILDFFDEEVSNP</sequence>
<dbReference type="InterPro" id="IPR004474">
    <property type="entry name" value="LytR_CpsA_psr"/>
</dbReference>
<gene>
    <name evidence="3" type="ORF">QBE54_04140</name>
</gene>
<accession>A0ABZ2YFJ4</accession>
<organism evidence="3 4">
    <name type="scientific">Thermatribacter velox</name>
    <dbReference type="NCBI Taxonomy" id="3039681"/>
    <lineage>
        <taxon>Bacteria</taxon>
        <taxon>Pseudomonadati</taxon>
        <taxon>Atribacterota</taxon>
        <taxon>Atribacteria</taxon>
        <taxon>Atribacterales</taxon>
        <taxon>Thermatribacteraceae</taxon>
        <taxon>Thermatribacter</taxon>
    </lineage>
</organism>
<dbReference type="Gene3D" id="3.40.630.190">
    <property type="entry name" value="LCP protein"/>
    <property type="match status" value="1"/>
</dbReference>
<evidence type="ECO:0000256" key="1">
    <source>
        <dbReference type="ARBA" id="ARBA00006068"/>
    </source>
</evidence>
<feature type="domain" description="Cell envelope-related transcriptional attenuator" evidence="2">
    <location>
        <begin position="40"/>
        <end position="188"/>
    </location>
</feature>
<evidence type="ECO:0000259" key="2">
    <source>
        <dbReference type="Pfam" id="PF03816"/>
    </source>
</evidence>
<dbReference type="PANTHER" id="PTHR33392">
    <property type="entry name" value="POLYISOPRENYL-TEICHOIC ACID--PEPTIDOGLYCAN TEICHOIC ACID TRANSFERASE TAGU"/>
    <property type="match status" value="1"/>
</dbReference>
<evidence type="ECO:0000313" key="4">
    <source>
        <dbReference type="Proteomes" id="UP001461341"/>
    </source>
</evidence>
<comment type="similarity">
    <text evidence="1">Belongs to the LytR/CpsA/Psr (LCP) family.</text>
</comment>
<dbReference type="PANTHER" id="PTHR33392:SF6">
    <property type="entry name" value="POLYISOPRENYL-TEICHOIC ACID--PEPTIDOGLYCAN TEICHOIC ACID TRANSFERASE TAGU"/>
    <property type="match status" value="1"/>
</dbReference>
<dbReference type="Pfam" id="PF03816">
    <property type="entry name" value="LytR_cpsA_psr"/>
    <property type="match status" value="1"/>
</dbReference>
<dbReference type="Proteomes" id="UP001461341">
    <property type="component" value="Chromosome"/>
</dbReference>
<dbReference type="InterPro" id="IPR050922">
    <property type="entry name" value="LytR/CpsA/Psr_CW_biosynth"/>
</dbReference>
<protein>
    <submittedName>
        <fullName evidence="3">LCP family protein</fullName>
    </submittedName>
</protein>
<dbReference type="EMBL" id="CP121689">
    <property type="protein sequence ID" value="WZL76926.1"/>
    <property type="molecule type" value="Genomic_DNA"/>
</dbReference>
<dbReference type="NCBIfam" id="TIGR00350">
    <property type="entry name" value="lytR_cpsA_psr"/>
    <property type="match status" value="1"/>
</dbReference>
<dbReference type="RefSeq" id="WP_369019091.1">
    <property type="nucleotide sequence ID" value="NZ_CP121689.1"/>
</dbReference>
<name>A0ABZ2YFJ4_9BACT</name>
<proteinExistence type="inferred from homology"/>
<reference evidence="3 4" key="1">
    <citation type="submission" date="2023-03" db="EMBL/GenBank/DDBJ databases">
        <title>Novel Species.</title>
        <authorList>
            <person name="Ma S."/>
        </authorList>
    </citation>
    <scope>NUCLEOTIDE SEQUENCE [LARGE SCALE GENOMIC DNA]</scope>
    <source>
        <strain evidence="3 4">B11</strain>
    </source>
</reference>